<dbReference type="PANTHER" id="PTHR38698:SF1">
    <property type="entry name" value="FUNGAL PROTEIN"/>
    <property type="match status" value="1"/>
</dbReference>
<keyword evidence="3" id="KW-1185">Reference proteome</keyword>
<dbReference type="AlphaFoldDB" id="A0A8H7WKF3"/>
<feature type="compositionally biased region" description="Low complexity" evidence="1">
    <location>
        <begin position="164"/>
        <end position="174"/>
    </location>
</feature>
<protein>
    <submittedName>
        <fullName evidence="2">Uncharacterized protein</fullName>
    </submittedName>
</protein>
<accession>A0A8H7WKF3</accession>
<organism evidence="2 3">
    <name type="scientific">Cadophora malorum</name>
    <dbReference type="NCBI Taxonomy" id="108018"/>
    <lineage>
        <taxon>Eukaryota</taxon>
        <taxon>Fungi</taxon>
        <taxon>Dikarya</taxon>
        <taxon>Ascomycota</taxon>
        <taxon>Pezizomycotina</taxon>
        <taxon>Leotiomycetes</taxon>
        <taxon>Helotiales</taxon>
        <taxon>Ploettnerulaceae</taxon>
        <taxon>Cadophora</taxon>
    </lineage>
</organism>
<dbReference type="PANTHER" id="PTHR38698">
    <property type="entry name" value="EXPRESSED PROTEIN"/>
    <property type="match status" value="1"/>
</dbReference>
<evidence type="ECO:0000256" key="1">
    <source>
        <dbReference type="SAM" id="MobiDB-lite"/>
    </source>
</evidence>
<feature type="region of interest" description="Disordered" evidence="1">
    <location>
        <begin position="429"/>
        <end position="488"/>
    </location>
</feature>
<feature type="region of interest" description="Disordered" evidence="1">
    <location>
        <begin position="1"/>
        <end position="324"/>
    </location>
</feature>
<comment type="caution">
    <text evidence="2">The sequence shown here is derived from an EMBL/GenBank/DDBJ whole genome shotgun (WGS) entry which is preliminary data.</text>
</comment>
<dbReference type="EMBL" id="JAFJYH010000001">
    <property type="protein sequence ID" value="KAG4426718.1"/>
    <property type="molecule type" value="Genomic_DNA"/>
</dbReference>
<evidence type="ECO:0000313" key="2">
    <source>
        <dbReference type="EMBL" id="KAG4426718.1"/>
    </source>
</evidence>
<feature type="compositionally biased region" description="Basic and acidic residues" evidence="1">
    <location>
        <begin position="184"/>
        <end position="196"/>
    </location>
</feature>
<dbReference type="Pfam" id="PF17104">
    <property type="entry name" value="YBL010C_LAA2"/>
    <property type="match status" value="1"/>
</dbReference>
<sequence>MADDHDEHLEPPTRTSIDDPGAHDLESSDSEDHFSDAQSGLEPASTDDTTPVSAVNVPHTRVEKVDDEASYGEEPGTEAYRLREQDAAPDEIAIVPDHTAPGISTPISKPSTPPGGQPIPLMIVEKVDPSSPSHGEVPGTLAHDMRAADAVPDLVVRSGERSRSSSTRSRAGSTPGDLPIPITKVEKVDSSPRHGEVPGTKAYELRRGDAEPDIVEEVGEAPGKGISISCTSERLTGSGSPTSPGARSPIINHARRKSSAAGRKGTTPVITDEYNEEEDGSDGGFGDDFDDFEEGEDAEFGDFDDGFQEAEPAPPPPQSIPIAPSFPVLDFAELDSPEEIQAATESYMNALFPPDSIDTSVLPPLSVENSIFLTPRSASLWSQLVAPPPLQPPNWIRSRIRRLFLVSLGVPVDLDEILPASKQKKLILPSMNLNPASGSPRNSTDSRPISRLKQGEGNASSTSVDSQGKPSRSDSRRRKGPPPAPQLDLISARQLCSFTDEALEGLTLDELKAHVKKLEEMQGTAKEVLEYWTKRTDEKLGDREAFEGVIENLVKHARKVRK</sequence>
<dbReference type="Proteomes" id="UP000664132">
    <property type="component" value="Unassembled WGS sequence"/>
</dbReference>
<reference evidence="2" key="1">
    <citation type="submission" date="2021-02" db="EMBL/GenBank/DDBJ databases">
        <title>Genome sequence Cadophora malorum strain M34.</title>
        <authorList>
            <person name="Stefanovic E."/>
            <person name="Vu D."/>
            <person name="Scully C."/>
            <person name="Dijksterhuis J."/>
            <person name="Roader J."/>
            <person name="Houbraken J."/>
        </authorList>
    </citation>
    <scope>NUCLEOTIDE SEQUENCE</scope>
    <source>
        <strain evidence="2">M34</strain>
    </source>
</reference>
<dbReference type="OrthoDB" id="5378975at2759"/>
<dbReference type="InterPro" id="IPR031355">
    <property type="entry name" value="YBL010C/LAA2-like"/>
</dbReference>
<feature type="compositionally biased region" description="Polar residues" evidence="1">
    <location>
        <begin position="431"/>
        <end position="447"/>
    </location>
</feature>
<proteinExistence type="predicted"/>
<feature type="compositionally biased region" description="Polar residues" evidence="1">
    <location>
        <begin position="457"/>
        <end position="470"/>
    </location>
</feature>
<feature type="compositionally biased region" description="Low complexity" evidence="1">
    <location>
        <begin position="101"/>
        <end position="110"/>
    </location>
</feature>
<feature type="compositionally biased region" description="Acidic residues" evidence="1">
    <location>
        <begin position="273"/>
        <end position="308"/>
    </location>
</feature>
<gene>
    <name evidence="2" type="ORF">IFR04_000149</name>
</gene>
<evidence type="ECO:0000313" key="3">
    <source>
        <dbReference type="Proteomes" id="UP000664132"/>
    </source>
</evidence>
<feature type="compositionally biased region" description="Polar residues" evidence="1">
    <location>
        <begin position="228"/>
        <end position="245"/>
    </location>
</feature>
<name>A0A8H7WKF3_9HELO</name>
<feature type="compositionally biased region" description="Basic and acidic residues" evidence="1">
    <location>
        <begin position="1"/>
        <end position="35"/>
    </location>
</feature>